<protein>
    <submittedName>
        <fullName evidence="1">Pyrophosphatase</fullName>
    </submittedName>
</protein>
<keyword evidence="2" id="KW-1185">Reference proteome</keyword>
<dbReference type="SUPFAM" id="SSF101386">
    <property type="entry name" value="all-alpha NTP pyrophosphatases"/>
    <property type="match status" value="1"/>
</dbReference>
<gene>
    <name evidence="1" type="ORF">O3W52_23055</name>
</gene>
<sequence length="101" mass="11628">MFDELKRKFEEASAAYAAEHSVLRDPDWYVLKLQEEMGELTRAWNKLSGRGRNGGKTPGELRQSLSDETADLLGHVLLFAYRNDIDLASSIERKWKFKPDL</sequence>
<reference evidence="1" key="1">
    <citation type="submission" date="2022-10" db="EMBL/GenBank/DDBJ databases">
        <title>Whole genome sequencing of three plant growth promoting bacteria isolated from Vachellia tortilis subsp. raddiana in Morocco.</title>
        <authorList>
            <person name="Hnini M."/>
            <person name="Zouagui R."/>
            <person name="Zouagui H."/>
            <person name="Chemao Elfihri M.-W."/>
            <person name="Ibrahimi A."/>
            <person name="Sbabou L."/>
            <person name="Aurag J."/>
        </authorList>
    </citation>
    <scope>NUCLEOTIDE SEQUENCE</scope>
    <source>
        <strain evidence="1">LMR678</strain>
    </source>
</reference>
<dbReference type="Proteomes" id="UP001079430">
    <property type="component" value="Unassembled WGS sequence"/>
</dbReference>
<evidence type="ECO:0000313" key="1">
    <source>
        <dbReference type="EMBL" id="MCZ4092840.1"/>
    </source>
</evidence>
<dbReference type="CDD" id="cd11538">
    <property type="entry name" value="NTP-PPase_u1"/>
    <property type="match status" value="1"/>
</dbReference>
<dbReference type="RefSeq" id="WP_269283657.1">
    <property type="nucleotide sequence ID" value="NZ_JAPVOI010000004.1"/>
</dbReference>
<name>A0ABT4KLJ4_9HYPH</name>
<proteinExistence type="predicted"/>
<dbReference type="PIRSF" id="PIRSF036522">
    <property type="entry name" value="UCP036522_pph"/>
    <property type="match status" value="1"/>
</dbReference>
<accession>A0ABT4KLJ4</accession>
<comment type="caution">
    <text evidence="1">The sequence shown here is derived from an EMBL/GenBank/DDBJ whole genome shotgun (WGS) entry which is preliminary data.</text>
</comment>
<evidence type="ECO:0000313" key="2">
    <source>
        <dbReference type="Proteomes" id="UP001079430"/>
    </source>
</evidence>
<dbReference type="InterPro" id="IPR011315">
    <property type="entry name" value="MazG-related_Rhizo-type"/>
</dbReference>
<dbReference type="Gene3D" id="1.10.287.1080">
    <property type="entry name" value="MazG-like"/>
    <property type="match status" value="1"/>
</dbReference>
<dbReference type="EMBL" id="JAPVOI010000004">
    <property type="protein sequence ID" value="MCZ4092840.1"/>
    <property type="molecule type" value="Genomic_DNA"/>
</dbReference>
<organism evidence="1 2">
    <name type="scientific">Sinorhizobium psoraleae</name>
    <dbReference type="NCBI Taxonomy" id="520838"/>
    <lineage>
        <taxon>Bacteria</taxon>
        <taxon>Pseudomonadati</taxon>
        <taxon>Pseudomonadota</taxon>
        <taxon>Alphaproteobacteria</taxon>
        <taxon>Hyphomicrobiales</taxon>
        <taxon>Rhizobiaceae</taxon>
        <taxon>Sinorhizobium/Ensifer group</taxon>
        <taxon>Sinorhizobium</taxon>
    </lineage>
</organism>